<dbReference type="AlphaFoldDB" id="A0A2W5D2Q6"/>
<dbReference type="Gene3D" id="3.90.79.10">
    <property type="entry name" value="Nucleoside Triphosphate Pyrophosphohydrolase"/>
    <property type="match status" value="1"/>
</dbReference>
<dbReference type="InterPro" id="IPR013078">
    <property type="entry name" value="His_Pase_superF_clade-1"/>
</dbReference>
<comment type="similarity">
    <text evidence="1 3">Belongs to the Nudix hydrolase family.</text>
</comment>
<dbReference type="PROSITE" id="PS00893">
    <property type="entry name" value="NUDIX_BOX"/>
    <property type="match status" value="1"/>
</dbReference>
<protein>
    <submittedName>
        <fullName evidence="5">NUDIX hydrolase</fullName>
    </submittedName>
</protein>
<keyword evidence="2 3" id="KW-0378">Hydrolase</keyword>
<dbReference type="SUPFAM" id="SSF55811">
    <property type="entry name" value="Nudix"/>
    <property type="match status" value="1"/>
</dbReference>
<comment type="caution">
    <text evidence="5">The sequence shown here is derived from an EMBL/GenBank/DDBJ whole genome shotgun (WGS) entry which is preliminary data.</text>
</comment>
<dbReference type="CDD" id="cd03673">
    <property type="entry name" value="NUDIX_Ap6A_hydrolase"/>
    <property type="match status" value="1"/>
</dbReference>
<dbReference type="InterPro" id="IPR051325">
    <property type="entry name" value="Nudix_hydrolase_domain"/>
</dbReference>
<dbReference type="Proteomes" id="UP000249451">
    <property type="component" value="Unassembled WGS sequence"/>
</dbReference>
<organism evidence="5 6">
    <name type="scientific">Corynebacterium urealyticum</name>
    <dbReference type="NCBI Taxonomy" id="43771"/>
    <lineage>
        <taxon>Bacteria</taxon>
        <taxon>Bacillati</taxon>
        <taxon>Actinomycetota</taxon>
        <taxon>Actinomycetes</taxon>
        <taxon>Mycobacteriales</taxon>
        <taxon>Corynebacteriaceae</taxon>
        <taxon>Corynebacterium</taxon>
    </lineage>
</organism>
<dbReference type="PANTHER" id="PTHR21340:SF0">
    <property type="entry name" value="BIS(5'-NUCLEOSYL)-TETRAPHOSPHATASE [ASYMMETRICAL]"/>
    <property type="match status" value="1"/>
</dbReference>
<evidence type="ECO:0000313" key="6">
    <source>
        <dbReference type="Proteomes" id="UP000249451"/>
    </source>
</evidence>
<proteinExistence type="inferred from homology"/>
<evidence type="ECO:0000259" key="4">
    <source>
        <dbReference type="PROSITE" id="PS51462"/>
    </source>
</evidence>
<dbReference type="PANTHER" id="PTHR21340">
    <property type="entry name" value="DIADENOSINE 5,5-P1,P4-TETRAPHOSPHATE PYROPHOSPHOHYDROLASE MUTT"/>
    <property type="match status" value="1"/>
</dbReference>
<dbReference type="InterPro" id="IPR029033">
    <property type="entry name" value="His_PPase_superfam"/>
</dbReference>
<dbReference type="GO" id="GO:0004081">
    <property type="term" value="F:bis(5'-nucleosyl)-tetraphosphatase (asymmetrical) activity"/>
    <property type="evidence" value="ECO:0007669"/>
    <property type="project" value="TreeGrafter"/>
</dbReference>
<dbReference type="Gene3D" id="3.40.50.1240">
    <property type="entry name" value="Phosphoglycerate mutase-like"/>
    <property type="match status" value="1"/>
</dbReference>
<evidence type="ECO:0000256" key="3">
    <source>
        <dbReference type="RuleBase" id="RU003476"/>
    </source>
</evidence>
<name>A0A2W5D2Q6_9CORY</name>
<accession>A0A2W5D2Q6</accession>
<sequence>MITNNGDGDLSTSLAKSINGRGHVARIGSHPTEEFERPTFAAGAVLWRHNEQGELEIAVEHRPRYDDWTLPKGKVDPGENLAGTAFREILEETGYRVELGWLLGYVHYPVRKRTKVVYYWTAEAVDGYFEGNDDVDDEVDELRWLSPKKARKSLTYPLDQQVLDAALELLALGANRRVLLTRHARALPRRTWSGDDDKRILDKRGRRQSEMLVSQLGAYGPSAVFSARPDRCFDTVSPLSQAFDLPLTVSSTFSDDQVVADVPAAVAALKATVEQRKVAAVSSQGAAIPAMLEHLFSESGIEVEDVRVKKGSVWVLHFKDDQLLGADYLASALPVK</sequence>
<dbReference type="InterPro" id="IPR020476">
    <property type="entry name" value="Nudix_hydrolase"/>
</dbReference>
<gene>
    <name evidence="5" type="ORF">DI609_03815</name>
</gene>
<dbReference type="InterPro" id="IPR015797">
    <property type="entry name" value="NUDIX_hydrolase-like_dom_sf"/>
</dbReference>
<dbReference type="EMBL" id="QFNY01000064">
    <property type="protein sequence ID" value="PZP01576.1"/>
    <property type="molecule type" value="Genomic_DNA"/>
</dbReference>
<dbReference type="InterPro" id="IPR020084">
    <property type="entry name" value="NUDIX_hydrolase_CS"/>
</dbReference>
<dbReference type="Pfam" id="PF00300">
    <property type="entry name" value="His_Phos_1"/>
    <property type="match status" value="1"/>
</dbReference>
<evidence type="ECO:0000256" key="1">
    <source>
        <dbReference type="ARBA" id="ARBA00005582"/>
    </source>
</evidence>
<dbReference type="PROSITE" id="PS51462">
    <property type="entry name" value="NUDIX"/>
    <property type="match status" value="1"/>
</dbReference>
<dbReference type="Pfam" id="PF00293">
    <property type="entry name" value="NUDIX"/>
    <property type="match status" value="1"/>
</dbReference>
<evidence type="ECO:0000313" key="5">
    <source>
        <dbReference type="EMBL" id="PZP01576.1"/>
    </source>
</evidence>
<dbReference type="GO" id="GO:0006167">
    <property type="term" value="P:AMP biosynthetic process"/>
    <property type="evidence" value="ECO:0007669"/>
    <property type="project" value="TreeGrafter"/>
</dbReference>
<dbReference type="InterPro" id="IPR000086">
    <property type="entry name" value="NUDIX_hydrolase_dom"/>
</dbReference>
<evidence type="ECO:0000256" key="2">
    <source>
        <dbReference type="ARBA" id="ARBA00022801"/>
    </source>
</evidence>
<dbReference type="SUPFAM" id="SSF53254">
    <property type="entry name" value="Phosphoglycerate mutase-like"/>
    <property type="match status" value="1"/>
</dbReference>
<dbReference type="GO" id="GO:0006754">
    <property type="term" value="P:ATP biosynthetic process"/>
    <property type="evidence" value="ECO:0007669"/>
    <property type="project" value="TreeGrafter"/>
</dbReference>
<feature type="domain" description="Nudix hydrolase" evidence="4">
    <location>
        <begin position="37"/>
        <end position="168"/>
    </location>
</feature>
<dbReference type="PRINTS" id="PR00502">
    <property type="entry name" value="NUDIXFAMILY"/>
</dbReference>
<reference evidence="5 6" key="1">
    <citation type="submission" date="2017-11" db="EMBL/GenBank/DDBJ databases">
        <title>Infants hospitalized years apart are colonized by the same room-sourced microbial strains.</title>
        <authorList>
            <person name="Brooks B."/>
            <person name="Olm M.R."/>
            <person name="Firek B.A."/>
            <person name="Baker R."/>
            <person name="Thomas B.C."/>
            <person name="Morowitz M.J."/>
            <person name="Banfield J.F."/>
        </authorList>
    </citation>
    <scope>NUCLEOTIDE SEQUENCE [LARGE SCALE GENOMIC DNA]</scope>
    <source>
        <strain evidence="5">S2_012_000_R3_87</strain>
    </source>
</reference>